<dbReference type="EMBL" id="CACTIH010002227">
    <property type="protein sequence ID" value="CAA2975101.1"/>
    <property type="molecule type" value="Genomic_DNA"/>
</dbReference>
<evidence type="ECO:0000256" key="3">
    <source>
        <dbReference type="SAM" id="Phobius"/>
    </source>
</evidence>
<comment type="caution">
    <text evidence="4">The sequence shown here is derived from an EMBL/GenBank/DDBJ whole genome shotgun (WGS) entry which is preliminary data.</text>
</comment>
<accession>A0A8S0R974</accession>
<proteinExistence type="inferred from homology"/>
<name>A0A8S0R974_OLEEU</name>
<dbReference type="Gramene" id="OE9A066532T1">
    <property type="protein sequence ID" value="OE9A066532C1"/>
    <property type="gene ID" value="OE9A066532"/>
</dbReference>
<keyword evidence="2" id="KW-0732">Signal</keyword>
<evidence type="ECO:0000256" key="1">
    <source>
        <dbReference type="ARBA" id="ARBA00006010"/>
    </source>
</evidence>
<dbReference type="OrthoDB" id="1841769at2759"/>
<evidence type="ECO:0000313" key="5">
    <source>
        <dbReference type="Proteomes" id="UP000594638"/>
    </source>
</evidence>
<dbReference type="Proteomes" id="UP000594638">
    <property type="component" value="Unassembled WGS sequence"/>
</dbReference>
<dbReference type="Pfam" id="PF04885">
    <property type="entry name" value="Stig1"/>
    <property type="match status" value="1"/>
</dbReference>
<keyword evidence="3" id="KW-0472">Membrane</keyword>
<dbReference type="InterPro" id="IPR006969">
    <property type="entry name" value="Stig-like"/>
</dbReference>
<keyword evidence="3" id="KW-0812">Transmembrane</keyword>
<sequence>MKVINILFIIAITMVLTLTLTMKNIEEPASKSSILHPDGEKPVALKRQVSRFLAEKERNPRAADHCMKDNEICQIMGGKSSKCCNNKCMDLDNDKNNCGACKKKCRYTEACCRGECVDLSYDKRHCGQCNNKCMNGGYCIYAMCDYA</sequence>
<keyword evidence="3" id="KW-1133">Transmembrane helix</keyword>
<feature type="transmembrane region" description="Helical" evidence="3">
    <location>
        <begin position="6"/>
        <end position="25"/>
    </location>
</feature>
<dbReference type="AlphaFoldDB" id="A0A8S0R974"/>
<dbReference type="PANTHER" id="PTHR33227">
    <property type="entry name" value="STIGMA-SPECIFIC STIG1-LIKE PROTEIN 3"/>
    <property type="match status" value="1"/>
</dbReference>
<comment type="similarity">
    <text evidence="1">Belongs to the STIG1 family.</text>
</comment>
<dbReference type="PANTHER" id="PTHR33227:SF18">
    <property type="entry name" value="STIGMA-SPECIFIC STIG1-LIKE PROTEIN 3"/>
    <property type="match status" value="1"/>
</dbReference>
<organism evidence="4 5">
    <name type="scientific">Olea europaea subsp. europaea</name>
    <dbReference type="NCBI Taxonomy" id="158383"/>
    <lineage>
        <taxon>Eukaryota</taxon>
        <taxon>Viridiplantae</taxon>
        <taxon>Streptophyta</taxon>
        <taxon>Embryophyta</taxon>
        <taxon>Tracheophyta</taxon>
        <taxon>Spermatophyta</taxon>
        <taxon>Magnoliopsida</taxon>
        <taxon>eudicotyledons</taxon>
        <taxon>Gunneridae</taxon>
        <taxon>Pentapetalae</taxon>
        <taxon>asterids</taxon>
        <taxon>lamiids</taxon>
        <taxon>Lamiales</taxon>
        <taxon>Oleaceae</taxon>
        <taxon>Oleeae</taxon>
        <taxon>Olea</taxon>
    </lineage>
</organism>
<evidence type="ECO:0008006" key="6">
    <source>
        <dbReference type="Google" id="ProtNLM"/>
    </source>
</evidence>
<gene>
    <name evidence="4" type="ORF">OLEA9_A066532</name>
</gene>
<protein>
    <recommendedName>
        <fullName evidence="6">Stigma-specific STIG1-like protein 1</fullName>
    </recommendedName>
</protein>
<evidence type="ECO:0000313" key="4">
    <source>
        <dbReference type="EMBL" id="CAA2975101.1"/>
    </source>
</evidence>
<reference evidence="4 5" key="1">
    <citation type="submission" date="2019-12" db="EMBL/GenBank/DDBJ databases">
        <authorList>
            <person name="Alioto T."/>
            <person name="Alioto T."/>
            <person name="Gomez Garrido J."/>
        </authorList>
    </citation>
    <scope>NUCLEOTIDE SEQUENCE [LARGE SCALE GENOMIC DNA]</scope>
</reference>
<keyword evidence="5" id="KW-1185">Reference proteome</keyword>
<evidence type="ECO:0000256" key="2">
    <source>
        <dbReference type="ARBA" id="ARBA00022729"/>
    </source>
</evidence>